<dbReference type="Pfam" id="PF01022">
    <property type="entry name" value="HTH_5"/>
    <property type="match status" value="1"/>
</dbReference>
<dbReference type="PANTHER" id="PTHR43132:SF8">
    <property type="entry name" value="HTH-TYPE TRANSCRIPTIONAL REGULATOR KMTR"/>
    <property type="match status" value="1"/>
</dbReference>
<dbReference type="CDD" id="cd00090">
    <property type="entry name" value="HTH_ARSR"/>
    <property type="match status" value="1"/>
</dbReference>
<evidence type="ECO:0000256" key="1">
    <source>
        <dbReference type="ARBA" id="ARBA00023015"/>
    </source>
</evidence>
<dbReference type="InterPro" id="IPR011991">
    <property type="entry name" value="ArsR-like_HTH"/>
</dbReference>
<dbReference type="AlphaFoldDB" id="A0AB33KK06"/>
<keyword evidence="2" id="KW-0238">DNA-binding</keyword>
<gene>
    <name evidence="5" type="ORF">SCMC78_29070</name>
</gene>
<keyword evidence="1" id="KW-0805">Transcription regulation</keyword>
<keyword evidence="3" id="KW-0804">Transcription</keyword>
<dbReference type="GO" id="GO:0003700">
    <property type="term" value="F:DNA-binding transcription factor activity"/>
    <property type="evidence" value="ECO:0007669"/>
    <property type="project" value="InterPro"/>
</dbReference>
<dbReference type="InterPro" id="IPR036388">
    <property type="entry name" value="WH-like_DNA-bd_sf"/>
</dbReference>
<evidence type="ECO:0000256" key="3">
    <source>
        <dbReference type="ARBA" id="ARBA00023163"/>
    </source>
</evidence>
<accession>A0AB33KK06</accession>
<name>A0AB33KK06_9ACTN</name>
<sequence>MLRVHFTTEDIARVRVATGPDPLWEIVNSFHVLLTGAKSLVFGDWRRCVLRRPPPAIRPLGPLLPPRGFFPDFLTPDLRGDLDLPHAVDTVLGTPRTVLRGDLRRLAAARPRSRPLPAETRALADGRPQDLRRLGEALLGYHRQALAPFGPRIREQLDADLTVRARAVLSGGTEGLLQSLRPVLRWRPPVLEADYPVDRDLRLDGRGLLLQPSFFCVRTPITLACEELTPVIVYPVEHSLGWAADRDASCGADGTEGPDGRGGGLGALMGCTRAAVLEDVVNGRTTGDLARRLGISPAAVSQHTAVLRGSGLLLSVRRGRHVLHTVTPKGLALLDHPHGTPVAG</sequence>
<dbReference type="KEGG" id="stcm:SCMC78_29070"/>
<proteinExistence type="predicted"/>
<dbReference type="EMBL" id="AP035884">
    <property type="protein sequence ID" value="BFP53100.1"/>
    <property type="molecule type" value="Genomic_DNA"/>
</dbReference>
<evidence type="ECO:0000313" key="5">
    <source>
        <dbReference type="EMBL" id="BFP53100.1"/>
    </source>
</evidence>
<dbReference type="InterPro" id="IPR051011">
    <property type="entry name" value="Metal_resp_trans_reg"/>
</dbReference>
<feature type="domain" description="HTH arsR-type" evidence="4">
    <location>
        <begin position="263"/>
        <end position="336"/>
    </location>
</feature>
<dbReference type="SMART" id="SM00418">
    <property type="entry name" value="HTH_ARSR"/>
    <property type="match status" value="1"/>
</dbReference>
<reference evidence="5" key="1">
    <citation type="submission" date="2024-07" db="EMBL/GenBank/DDBJ databases">
        <title>Complete genome sequences of cellulolytic bacteria, Kitasatospora sp. CMC57 and Streptomyces sp. CMC78, isolated from Japanese agricultural soil.</title>
        <authorList>
            <person name="Hashimoto T."/>
            <person name="Ito M."/>
            <person name="Iwamoto M."/>
            <person name="Fukahori D."/>
            <person name="Shoda T."/>
            <person name="Sakoda M."/>
            <person name="Morohoshi T."/>
            <person name="Mitsuboshi M."/>
            <person name="Nishizawa T."/>
        </authorList>
    </citation>
    <scope>NUCLEOTIDE SEQUENCE</scope>
    <source>
        <strain evidence="5">CMC78</strain>
    </source>
</reference>
<dbReference type="Gene3D" id="1.10.10.10">
    <property type="entry name" value="Winged helix-like DNA-binding domain superfamily/Winged helix DNA-binding domain"/>
    <property type="match status" value="1"/>
</dbReference>
<dbReference type="GO" id="GO:0003677">
    <property type="term" value="F:DNA binding"/>
    <property type="evidence" value="ECO:0007669"/>
    <property type="project" value="UniProtKB-KW"/>
</dbReference>
<evidence type="ECO:0000256" key="2">
    <source>
        <dbReference type="ARBA" id="ARBA00023125"/>
    </source>
</evidence>
<dbReference type="SUPFAM" id="SSF46785">
    <property type="entry name" value="Winged helix' DNA-binding domain"/>
    <property type="match status" value="1"/>
</dbReference>
<evidence type="ECO:0000259" key="4">
    <source>
        <dbReference type="SMART" id="SM00418"/>
    </source>
</evidence>
<dbReference type="InterPro" id="IPR001845">
    <property type="entry name" value="HTH_ArsR_DNA-bd_dom"/>
</dbReference>
<dbReference type="InterPro" id="IPR036390">
    <property type="entry name" value="WH_DNA-bd_sf"/>
</dbReference>
<dbReference type="PANTHER" id="PTHR43132">
    <property type="entry name" value="ARSENICAL RESISTANCE OPERON REPRESSOR ARSR-RELATED"/>
    <property type="match status" value="1"/>
</dbReference>
<organism evidence="5">
    <name type="scientific">Streptomyces sp. CMC78</name>
    <dbReference type="NCBI Taxonomy" id="3231512"/>
    <lineage>
        <taxon>Bacteria</taxon>
        <taxon>Bacillati</taxon>
        <taxon>Actinomycetota</taxon>
        <taxon>Actinomycetes</taxon>
        <taxon>Kitasatosporales</taxon>
        <taxon>Streptomycetaceae</taxon>
        <taxon>Streptomyces</taxon>
    </lineage>
</organism>
<protein>
    <submittedName>
        <fullName evidence="5">Winged helix-turn-helix domain-containing protein</fullName>
    </submittedName>
</protein>